<protein>
    <submittedName>
        <fullName evidence="2">Uncharacterized protein</fullName>
    </submittedName>
</protein>
<dbReference type="RefSeq" id="XP_064730643.1">
    <property type="nucleotide sequence ID" value="XM_064873539.1"/>
</dbReference>
<name>A0ABR0RPS9_9EURO</name>
<keyword evidence="3" id="KW-1185">Reference proteome</keyword>
<evidence type="ECO:0000256" key="1">
    <source>
        <dbReference type="SAM" id="MobiDB-lite"/>
    </source>
</evidence>
<gene>
    <name evidence="2" type="ORF">PMZ80_005118</name>
</gene>
<comment type="caution">
    <text evidence="2">The sequence shown here is derived from an EMBL/GenBank/DDBJ whole genome shotgun (WGS) entry which is preliminary data.</text>
</comment>
<proteinExistence type="predicted"/>
<sequence>MSARSSPRFRRQDEPASSSLPDSPGSTSSTITGSEEEPTLLASLTKALAEPNRLKTCWTGDTNEIYLDEDEDAFGHFTNWIFRDTIPTIDLGSYAISKYLKARTWGLNFIPLSVLREQNLHTTPLYKLVLRSSVHMFINGPETFDEGAVNDFESLRDKPELLMEILEEVREYNKKPYGQVWKFHRCEYHEHEESAICKA</sequence>
<feature type="region of interest" description="Disordered" evidence="1">
    <location>
        <begin position="1"/>
        <end position="36"/>
    </location>
</feature>
<dbReference type="GeneID" id="89998567"/>
<evidence type="ECO:0000313" key="3">
    <source>
        <dbReference type="Proteomes" id="UP001334248"/>
    </source>
</evidence>
<dbReference type="Proteomes" id="UP001334248">
    <property type="component" value="Unassembled WGS sequence"/>
</dbReference>
<organism evidence="2 3">
    <name type="scientific">Knufia obscura</name>
    <dbReference type="NCBI Taxonomy" id="1635080"/>
    <lineage>
        <taxon>Eukaryota</taxon>
        <taxon>Fungi</taxon>
        <taxon>Dikarya</taxon>
        <taxon>Ascomycota</taxon>
        <taxon>Pezizomycotina</taxon>
        <taxon>Eurotiomycetes</taxon>
        <taxon>Chaetothyriomycetidae</taxon>
        <taxon>Chaetothyriales</taxon>
        <taxon>Trichomeriaceae</taxon>
        <taxon>Knufia</taxon>
    </lineage>
</organism>
<evidence type="ECO:0000313" key="2">
    <source>
        <dbReference type="EMBL" id="KAK5942553.1"/>
    </source>
</evidence>
<dbReference type="EMBL" id="JAVHJV010000005">
    <property type="protein sequence ID" value="KAK5942553.1"/>
    <property type="molecule type" value="Genomic_DNA"/>
</dbReference>
<reference evidence="2 3" key="1">
    <citation type="journal article" date="2023" name="Res Sq">
        <title>Genomic and morphological characterization of Knufia obscura isolated from the Mars 2020 spacecraft assembly facility.</title>
        <authorList>
            <person name="Chander A.M."/>
            <person name="Teixeira M.M."/>
            <person name="Singh N.K."/>
            <person name="Williams M.P."/>
            <person name="Parker C.W."/>
            <person name="Leo P."/>
            <person name="Stajich J.E."/>
            <person name="Torok T."/>
            <person name="Tighe S."/>
            <person name="Mason C.E."/>
            <person name="Venkateswaran K."/>
        </authorList>
    </citation>
    <scope>NUCLEOTIDE SEQUENCE [LARGE SCALE GENOMIC DNA]</scope>
    <source>
        <strain evidence="2 3">CCFEE 5817</strain>
    </source>
</reference>
<accession>A0ABR0RPS9</accession>
<feature type="compositionally biased region" description="Low complexity" evidence="1">
    <location>
        <begin position="15"/>
        <end position="33"/>
    </location>
</feature>